<evidence type="ECO:0000256" key="1">
    <source>
        <dbReference type="SAM" id="MobiDB-lite"/>
    </source>
</evidence>
<evidence type="ECO:0000313" key="3">
    <source>
        <dbReference type="Proteomes" id="UP001157418"/>
    </source>
</evidence>
<accession>A0AAU9PS03</accession>
<proteinExistence type="predicted"/>
<dbReference type="EMBL" id="CAKMRJ010005745">
    <property type="protein sequence ID" value="CAH1452999.1"/>
    <property type="molecule type" value="Genomic_DNA"/>
</dbReference>
<gene>
    <name evidence="2" type="ORF">LVIROSA_LOCUS38278</name>
</gene>
<feature type="region of interest" description="Disordered" evidence="1">
    <location>
        <begin position="242"/>
        <end position="262"/>
    </location>
</feature>
<dbReference type="AlphaFoldDB" id="A0AAU9PS03"/>
<feature type="region of interest" description="Disordered" evidence="1">
    <location>
        <begin position="103"/>
        <end position="126"/>
    </location>
</feature>
<reference evidence="2 3" key="1">
    <citation type="submission" date="2022-01" db="EMBL/GenBank/DDBJ databases">
        <authorList>
            <person name="Xiong W."/>
            <person name="Schranz E."/>
        </authorList>
    </citation>
    <scope>NUCLEOTIDE SEQUENCE [LARGE SCALE GENOMIC DNA]</scope>
</reference>
<evidence type="ECO:0000313" key="2">
    <source>
        <dbReference type="EMBL" id="CAH1452999.1"/>
    </source>
</evidence>
<sequence length="284" mass="31681">MKALGPNTFGLLKQSRKAAKVAYRGLKELVKFVKFPEVENTPAANSINDEVAEEHVAPKPKFQFSFEEIEVSDDDEEEAQEKELSENDFENYIQQSISILDEDISVTPPSMSERERDTIVQSSSPTPEQMDALIAELQQTARKPPQTIHVDTEPPSRSDLVDSVLALLPRKRKRRDPRPVMLITDVIHKDSTLIEPDSTAQNIPSPVTESTPVIQEISSPLPESTPLDQDFQSPIIEEVVMPSKGAQASGNSFETPELDISKGKMNMPESEFLDVALLQNRVFV</sequence>
<organism evidence="2 3">
    <name type="scientific">Lactuca virosa</name>
    <dbReference type="NCBI Taxonomy" id="75947"/>
    <lineage>
        <taxon>Eukaryota</taxon>
        <taxon>Viridiplantae</taxon>
        <taxon>Streptophyta</taxon>
        <taxon>Embryophyta</taxon>
        <taxon>Tracheophyta</taxon>
        <taxon>Spermatophyta</taxon>
        <taxon>Magnoliopsida</taxon>
        <taxon>eudicotyledons</taxon>
        <taxon>Gunneridae</taxon>
        <taxon>Pentapetalae</taxon>
        <taxon>asterids</taxon>
        <taxon>campanulids</taxon>
        <taxon>Asterales</taxon>
        <taxon>Asteraceae</taxon>
        <taxon>Cichorioideae</taxon>
        <taxon>Cichorieae</taxon>
        <taxon>Lactucinae</taxon>
        <taxon>Lactuca</taxon>
    </lineage>
</organism>
<comment type="caution">
    <text evidence="2">The sequence shown here is derived from an EMBL/GenBank/DDBJ whole genome shotgun (WGS) entry which is preliminary data.</text>
</comment>
<protein>
    <submittedName>
        <fullName evidence="2">Uncharacterized protein</fullName>
    </submittedName>
</protein>
<dbReference type="Proteomes" id="UP001157418">
    <property type="component" value="Unassembled WGS sequence"/>
</dbReference>
<keyword evidence="3" id="KW-1185">Reference proteome</keyword>
<name>A0AAU9PS03_9ASTR</name>